<accession>A0A5B2XRM8</accession>
<name>A0A5B2XRM8_9PSEU</name>
<proteinExistence type="predicted"/>
<feature type="domain" description="N-acetyltransferase" evidence="1">
    <location>
        <begin position="72"/>
        <end position="226"/>
    </location>
</feature>
<dbReference type="OrthoDB" id="8593648at2"/>
<dbReference type="PROSITE" id="PS51186">
    <property type="entry name" value="GNAT"/>
    <property type="match status" value="1"/>
</dbReference>
<dbReference type="PANTHER" id="PTHR13170:SF16">
    <property type="entry name" value="PROTEIN O-GLCNACASE"/>
    <property type="match status" value="1"/>
</dbReference>
<comment type="caution">
    <text evidence="2">The sequence shown here is derived from an EMBL/GenBank/DDBJ whole genome shotgun (WGS) entry which is preliminary data.</text>
</comment>
<dbReference type="AlphaFoldDB" id="A0A5B2XRM8"/>
<organism evidence="2 3">
    <name type="scientific">Solihabitans fulvus</name>
    <dbReference type="NCBI Taxonomy" id="1892852"/>
    <lineage>
        <taxon>Bacteria</taxon>
        <taxon>Bacillati</taxon>
        <taxon>Actinomycetota</taxon>
        <taxon>Actinomycetes</taxon>
        <taxon>Pseudonocardiales</taxon>
        <taxon>Pseudonocardiaceae</taxon>
        <taxon>Solihabitans</taxon>
    </lineage>
</organism>
<dbReference type="SUPFAM" id="SSF55729">
    <property type="entry name" value="Acyl-CoA N-acyltransferases (Nat)"/>
    <property type="match status" value="1"/>
</dbReference>
<dbReference type="PANTHER" id="PTHR13170">
    <property type="entry name" value="O-GLCNACASE"/>
    <property type="match status" value="1"/>
</dbReference>
<keyword evidence="3" id="KW-1185">Reference proteome</keyword>
<evidence type="ECO:0000313" key="2">
    <source>
        <dbReference type="EMBL" id="KAA2266063.1"/>
    </source>
</evidence>
<protein>
    <submittedName>
        <fullName evidence="2">GNAT family N-acetyltransferase</fullName>
    </submittedName>
</protein>
<dbReference type="InterPro" id="IPR000182">
    <property type="entry name" value="GNAT_dom"/>
</dbReference>
<dbReference type="Gene3D" id="3.40.630.30">
    <property type="match status" value="1"/>
</dbReference>
<sequence length="229" mass="23700">MAPGTAVALAAAGGTPGAADGGRGGGDLVIVRPYRPADAAQVHAVCLATAVDSNPNGPEPADPDLIGHVFAGPYLALEPGLAFVLADEEGVAGYVLGAADSVDFYRRWRRDWSPRFADATVAAGADPDTPDARLIGLLAAPERMLPTDVADYPAHLHVDLLARARRRGHGRTLLTTLFAALDARGAAGVHLQVSEHNPNAHAFYASLGFAELARSDGGITFGRRLPSAN</sequence>
<dbReference type="InterPro" id="IPR051822">
    <property type="entry name" value="Glycosyl_Hydrolase_84"/>
</dbReference>
<dbReference type="InterPro" id="IPR016181">
    <property type="entry name" value="Acyl_CoA_acyltransferase"/>
</dbReference>
<dbReference type="GO" id="GO:0016747">
    <property type="term" value="F:acyltransferase activity, transferring groups other than amino-acyl groups"/>
    <property type="evidence" value="ECO:0007669"/>
    <property type="project" value="InterPro"/>
</dbReference>
<gene>
    <name evidence="2" type="ORF">F0L68_02795</name>
</gene>
<dbReference type="Pfam" id="PF00583">
    <property type="entry name" value="Acetyltransf_1"/>
    <property type="match status" value="1"/>
</dbReference>
<keyword evidence="2" id="KW-0808">Transferase</keyword>
<evidence type="ECO:0000259" key="1">
    <source>
        <dbReference type="PROSITE" id="PS51186"/>
    </source>
</evidence>
<reference evidence="2 3" key="2">
    <citation type="submission" date="2019-09" db="EMBL/GenBank/DDBJ databases">
        <authorList>
            <person name="Jin C."/>
        </authorList>
    </citation>
    <scope>NUCLEOTIDE SEQUENCE [LARGE SCALE GENOMIC DNA]</scope>
    <source>
        <strain evidence="2 3">AN110305</strain>
    </source>
</reference>
<dbReference type="EMBL" id="VUOB01000003">
    <property type="protein sequence ID" value="KAA2266063.1"/>
    <property type="molecule type" value="Genomic_DNA"/>
</dbReference>
<evidence type="ECO:0000313" key="3">
    <source>
        <dbReference type="Proteomes" id="UP000323454"/>
    </source>
</evidence>
<reference evidence="2 3" key="1">
    <citation type="submission" date="2019-09" db="EMBL/GenBank/DDBJ databases">
        <title>Goodfellowia gen. nov., a new genus of the Pseudonocardineae related to Actinoalloteichus, containing Goodfellowia coeruleoviolacea gen. nov., comb. nov. gen. nov., comb. nov.</title>
        <authorList>
            <person name="Labeda D."/>
        </authorList>
    </citation>
    <scope>NUCLEOTIDE SEQUENCE [LARGE SCALE GENOMIC DNA]</scope>
    <source>
        <strain evidence="2 3">AN110305</strain>
    </source>
</reference>
<dbReference type="Proteomes" id="UP000323454">
    <property type="component" value="Unassembled WGS sequence"/>
</dbReference>